<sequence length="204" mass="22267">MSLHRIVLARHGRTTWNAESRMQGRLDPDLDDLGRAQALAAAPVLATYEPTLLVASDQVRAWRTAEAVAKEAELVPRPEPRLRETALGEWEGLTGPEVEAGWPGGLEAWRTDPAWAPPGGESRVDVARRAVPVLDELADELAGSDEHQTAMVVAHGGTIGALTASTLGWPLDAWHSLQPLHNCAWAVLEHRIDRWRLRAWGLGA</sequence>
<dbReference type="Pfam" id="PF00300">
    <property type="entry name" value="His_Phos_1"/>
    <property type="match status" value="1"/>
</dbReference>
<proteinExistence type="predicted"/>
<dbReference type="PIRSF" id="PIRSF000709">
    <property type="entry name" value="6PFK_2-Ptase"/>
    <property type="match status" value="1"/>
</dbReference>
<keyword evidence="2" id="KW-1185">Reference proteome</keyword>
<name>A0ABP9EQS7_9PSEU</name>
<dbReference type="InterPro" id="IPR013078">
    <property type="entry name" value="His_Pase_superF_clade-1"/>
</dbReference>
<dbReference type="EMBL" id="BAABHQ010000011">
    <property type="protein sequence ID" value="GAA4883385.1"/>
    <property type="molecule type" value="Genomic_DNA"/>
</dbReference>
<dbReference type="SUPFAM" id="SSF53254">
    <property type="entry name" value="Phosphoglycerate mutase-like"/>
    <property type="match status" value="1"/>
</dbReference>
<dbReference type="Gene3D" id="3.40.50.1240">
    <property type="entry name" value="Phosphoglycerate mutase-like"/>
    <property type="match status" value="1"/>
</dbReference>
<dbReference type="PANTHER" id="PTHR48100">
    <property type="entry name" value="BROAD-SPECIFICITY PHOSPHATASE YOR283W-RELATED"/>
    <property type="match status" value="1"/>
</dbReference>
<dbReference type="PANTHER" id="PTHR48100:SF62">
    <property type="entry name" value="GLUCOSYL-3-PHOSPHOGLYCERATE PHOSPHATASE"/>
    <property type="match status" value="1"/>
</dbReference>
<evidence type="ECO:0000313" key="2">
    <source>
        <dbReference type="Proteomes" id="UP001500457"/>
    </source>
</evidence>
<evidence type="ECO:0000313" key="1">
    <source>
        <dbReference type="EMBL" id="GAA4883385.1"/>
    </source>
</evidence>
<protein>
    <submittedName>
        <fullName evidence="1">Histidine phosphatase family protein</fullName>
    </submittedName>
</protein>
<dbReference type="InterPro" id="IPR029033">
    <property type="entry name" value="His_PPase_superfam"/>
</dbReference>
<organism evidence="1 2">
    <name type="scientific">Actinomycetospora straminea</name>
    <dbReference type="NCBI Taxonomy" id="663607"/>
    <lineage>
        <taxon>Bacteria</taxon>
        <taxon>Bacillati</taxon>
        <taxon>Actinomycetota</taxon>
        <taxon>Actinomycetes</taxon>
        <taxon>Pseudonocardiales</taxon>
        <taxon>Pseudonocardiaceae</taxon>
        <taxon>Actinomycetospora</taxon>
    </lineage>
</organism>
<accession>A0ABP9EQS7</accession>
<comment type="caution">
    <text evidence="1">The sequence shown here is derived from an EMBL/GenBank/DDBJ whole genome shotgun (WGS) entry which is preliminary data.</text>
</comment>
<gene>
    <name evidence="1" type="ORF">GCM10023203_39060</name>
</gene>
<dbReference type="InterPro" id="IPR050275">
    <property type="entry name" value="PGM_Phosphatase"/>
</dbReference>
<dbReference type="Proteomes" id="UP001500457">
    <property type="component" value="Unassembled WGS sequence"/>
</dbReference>
<dbReference type="CDD" id="cd07067">
    <property type="entry name" value="HP_PGM_like"/>
    <property type="match status" value="1"/>
</dbReference>
<dbReference type="RefSeq" id="WP_274232070.1">
    <property type="nucleotide sequence ID" value="NZ_BAABHQ010000011.1"/>
</dbReference>
<dbReference type="SMART" id="SM00855">
    <property type="entry name" value="PGAM"/>
    <property type="match status" value="1"/>
</dbReference>
<reference evidence="2" key="1">
    <citation type="journal article" date="2019" name="Int. J. Syst. Evol. Microbiol.">
        <title>The Global Catalogue of Microorganisms (GCM) 10K type strain sequencing project: providing services to taxonomists for standard genome sequencing and annotation.</title>
        <authorList>
            <consortium name="The Broad Institute Genomics Platform"/>
            <consortium name="The Broad Institute Genome Sequencing Center for Infectious Disease"/>
            <person name="Wu L."/>
            <person name="Ma J."/>
        </authorList>
    </citation>
    <scope>NUCLEOTIDE SEQUENCE [LARGE SCALE GENOMIC DNA]</scope>
    <source>
        <strain evidence="2">JCM 17983</strain>
    </source>
</reference>